<dbReference type="Proteomes" id="UP000250235">
    <property type="component" value="Unassembled WGS sequence"/>
</dbReference>
<reference evidence="1 2" key="1">
    <citation type="journal article" date="2015" name="Proc. Natl. Acad. Sci. U.S.A.">
        <title>The resurrection genome of Boea hygrometrica: A blueprint for survival of dehydration.</title>
        <authorList>
            <person name="Xiao L."/>
            <person name="Yang G."/>
            <person name="Zhang L."/>
            <person name="Yang X."/>
            <person name="Zhao S."/>
            <person name="Ji Z."/>
            <person name="Zhou Q."/>
            <person name="Hu M."/>
            <person name="Wang Y."/>
            <person name="Chen M."/>
            <person name="Xu Y."/>
            <person name="Jin H."/>
            <person name="Xiao X."/>
            <person name="Hu G."/>
            <person name="Bao F."/>
            <person name="Hu Y."/>
            <person name="Wan P."/>
            <person name="Li L."/>
            <person name="Deng X."/>
            <person name="Kuang T."/>
            <person name="Xiang C."/>
            <person name="Zhu J.K."/>
            <person name="Oliver M.J."/>
            <person name="He Y."/>
        </authorList>
    </citation>
    <scope>NUCLEOTIDE SEQUENCE [LARGE SCALE GENOMIC DNA]</scope>
    <source>
        <strain evidence="2">cv. XS01</strain>
    </source>
</reference>
<evidence type="ECO:0000313" key="2">
    <source>
        <dbReference type="Proteomes" id="UP000250235"/>
    </source>
</evidence>
<protein>
    <submittedName>
        <fullName evidence="1">Disease resistance protein</fullName>
    </submittedName>
</protein>
<keyword evidence="2" id="KW-1185">Reference proteome</keyword>
<evidence type="ECO:0000313" key="1">
    <source>
        <dbReference type="EMBL" id="KZV27480.1"/>
    </source>
</evidence>
<sequence>MLLAVAPLLKTSRSNSSNLENTGLLSTHINSARVIQDNSHTQIRPHLSSDQAARSGLPYNVFNQLRPRHCSSLGPRTQFSLRTYRSQPQQITLPDRSLLQISSRETISFRYPAVCTLRPAQGIQIMMLYSAYKPKSAYARLNRSRSQTQVHSRSKLILTYSFHPNLMTTNGFGLYCASPSAYAQADVNHNTVPFL</sequence>
<organism evidence="1 2">
    <name type="scientific">Dorcoceras hygrometricum</name>
    <dbReference type="NCBI Taxonomy" id="472368"/>
    <lineage>
        <taxon>Eukaryota</taxon>
        <taxon>Viridiplantae</taxon>
        <taxon>Streptophyta</taxon>
        <taxon>Embryophyta</taxon>
        <taxon>Tracheophyta</taxon>
        <taxon>Spermatophyta</taxon>
        <taxon>Magnoliopsida</taxon>
        <taxon>eudicotyledons</taxon>
        <taxon>Gunneridae</taxon>
        <taxon>Pentapetalae</taxon>
        <taxon>asterids</taxon>
        <taxon>lamiids</taxon>
        <taxon>Lamiales</taxon>
        <taxon>Gesneriaceae</taxon>
        <taxon>Didymocarpoideae</taxon>
        <taxon>Trichosporeae</taxon>
        <taxon>Loxocarpinae</taxon>
        <taxon>Dorcoceras</taxon>
    </lineage>
</organism>
<dbReference type="EMBL" id="KV010633">
    <property type="protein sequence ID" value="KZV27480.1"/>
    <property type="molecule type" value="Genomic_DNA"/>
</dbReference>
<proteinExistence type="predicted"/>
<gene>
    <name evidence="1" type="ORF">F511_22268</name>
</gene>
<accession>A0A2Z7B714</accession>
<dbReference type="AlphaFoldDB" id="A0A2Z7B714"/>
<name>A0A2Z7B714_9LAMI</name>